<feature type="region of interest" description="Disordered" evidence="1">
    <location>
        <begin position="155"/>
        <end position="211"/>
    </location>
</feature>
<organism evidence="2 3">
    <name type="scientific">Lentzea albida</name>
    <dbReference type="NCBI Taxonomy" id="65499"/>
    <lineage>
        <taxon>Bacteria</taxon>
        <taxon>Bacillati</taxon>
        <taxon>Actinomycetota</taxon>
        <taxon>Actinomycetes</taxon>
        <taxon>Pseudonocardiales</taxon>
        <taxon>Pseudonocardiaceae</taxon>
        <taxon>Lentzea</taxon>
    </lineage>
</organism>
<accession>A0A1H9QP73</accession>
<feature type="region of interest" description="Disordered" evidence="1">
    <location>
        <begin position="1"/>
        <end position="28"/>
    </location>
</feature>
<dbReference type="Proteomes" id="UP000199503">
    <property type="component" value="Unassembled WGS sequence"/>
</dbReference>
<protein>
    <submittedName>
        <fullName evidence="2">Uncharacterized protein</fullName>
    </submittedName>
</protein>
<dbReference type="STRING" id="65499.SAMN04488000_110190"/>
<evidence type="ECO:0000256" key="1">
    <source>
        <dbReference type="SAM" id="MobiDB-lite"/>
    </source>
</evidence>
<reference evidence="3" key="1">
    <citation type="submission" date="2016-10" db="EMBL/GenBank/DDBJ databases">
        <authorList>
            <person name="Varghese N."/>
            <person name="Submissions S."/>
        </authorList>
    </citation>
    <scope>NUCLEOTIDE SEQUENCE [LARGE SCALE GENOMIC DNA]</scope>
    <source>
        <strain evidence="3">DSM 44437</strain>
    </source>
</reference>
<dbReference type="EMBL" id="FOFV01000010">
    <property type="protein sequence ID" value="SER62015.1"/>
    <property type="molecule type" value="Genomic_DNA"/>
</dbReference>
<gene>
    <name evidence="2" type="ORF">SAMN04488000_110190</name>
</gene>
<dbReference type="AlphaFoldDB" id="A0A1H9QP73"/>
<name>A0A1H9QP73_9PSEU</name>
<feature type="compositionally biased region" description="Low complexity" evidence="1">
    <location>
        <begin position="155"/>
        <end position="165"/>
    </location>
</feature>
<evidence type="ECO:0000313" key="2">
    <source>
        <dbReference type="EMBL" id="SER62015.1"/>
    </source>
</evidence>
<sequence>MTRRTARARWAGCPGATPTRRGSSHDGRAVAPCPGLPPFRLGGVEAGAGWPVRAAGVAGPGWGRRRGAACGHGHGHEHGRRVGEAVRGGTCGGPLVVALRGPPITLPRFWRCGGSAAAAACLPLVRHCRWSATAAGLSLPQVCRCHARAAAAPATRSAPARGSSPQPSPAAPARWPPHRSAAAPSLPPQRTPVEHPASVRHPRSTIFDTGSTPSLTLVMHRCKLRKAFSSDEAGGR</sequence>
<evidence type="ECO:0000313" key="3">
    <source>
        <dbReference type="Proteomes" id="UP000199503"/>
    </source>
</evidence>
<proteinExistence type="predicted"/>
<keyword evidence="3" id="KW-1185">Reference proteome</keyword>